<evidence type="ECO:0000256" key="1">
    <source>
        <dbReference type="SAM" id="MobiDB-lite"/>
    </source>
</evidence>
<feature type="compositionally biased region" description="Polar residues" evidence="1">
    <location>
        <begin position="102"/>
        <end position="112"/>
    </location>
</feature>
<keyword evidence="3" id="KW-1185">Reference proteome</keyword>
<organism evidence="2 3">
    <name type="scientific">Nothophoma quercina</name>
    <dbReference type="NCBI Taxonomy" id="749835"/>
    <lineage>
        <taxon>Eukaryota</taxon>
        <taxon>Fungi</taxon>
        <taxon>Dikarya</taxon>
        <taxon>Ascomycota</taxon>
        <taxon>Pezizomycotina</taxon>
        <taxon>Dothideomycetes</taxon>
        <taxon>Pleosporomycetidae</taxon>
        <taxon>Pleosporales</taxon>
        <taxon>Pleosporineae</taxon>
        <taxon>Didymellaceae</taxon>
        <taxon>Nothophoma</taxon>
    </lineage>
</organism>
<feature type="compositionally biased region" description="Low complexity" evidence="1">
    <location>
        <begin position="122"/>
        <end position="134"/>
    </location>
</feature>
<sequence>MMNESRYRELKEKIAALKSLYASRHYSQCAKFGELLLAESHDQTHPLHLAHLNFYTALSHDTLAREATLKNRWKELSLAEHHYNAAIHALFPLQSTVQCDPWSPNSTASSLPSPYARRRSSVHSTRSAASSVTSFGDEDDYVQMSPKHSRKPSTTDGTEVVSSTTKGQPLVPRPQTPQQFYFSANIASFVGMIEGHLANVRERKHKTSVPTVRFTMPSPRPSPTKATRNSRSLSLDVIDADEEATMDAIRESRRNVKFRPRFDPTSVQRLCNEALAELSD</sequence>
<dbReference type="EMBL" id="JAKIXB020000004">
    <property type="protein sequence ID" value="KAL1609292.1"/>
    <property type="molecule type" value="Genomic_DNA"/>
</dbReference>
<gene>
    <name evidence="2" type="ORF">SLS59_001657</name>
</gene>
<reference evidence="2 3" key="1">
    <citation type="submission" date="2024-02" db="EMBL/GenBank/DDBJ databases">
        <title>De novo assembly and annotation of 12 fungi associated with fruit tree decline syndrome in Ontario, Canada.</title>
        <authorList>
            <person name="Sulman M."/>
            <person name="Ellouze W."/>
            <person name="Ilyukhin E."/>
        </authorList>
    </citation>
    <scope>NUCLEOTIDE SEQUENCE [LARGE SCALE GENOMIC DNA]</scope>
    <source>
        <strain evidence="2 3">M97-236</strain>
    </source>
</reference>
<evidence type="ECO:0000313" key="2">
    <source>
        <dbReference type="EMBL" id="KAL1609292.1"/>
    </source>
</evidence>
<feature type="region of interest" description="Disordered" evidence="1">
    <location>
        <begin position="102"/>
        <end position="176"/>
    </location>
</feature>
<accession>A0ABR3RY54</accession>
<feature type="compositionally biased region" description="Polar residues" evidence="1">
    <location>
        <begin position="152"/>
        <end position="167"/>
    </location>
</feature>
<dbReference type="Proteomes" id="UP001521222">
    <property type="component" value="Unassembled WGS sequence"/>
</dbReference>
<feature type="region of interest" description="Disordered" evidence="1">
    <location>
        <begin position="208"/>
        <end position="230"/>
    </location>
</feature>
<evidence type="ECO:0000313" key="3">
    <source>
        <dbReference type="Proteomes" id="UP001521222"/>
    </source>
</evidence>
<proteinExistence type="predicted"/>
<comment type="caution">
    <text evidence="2">The sequence shown here is derived from an EMBL/GenBank/DDBJ whole genome shotgun (WGS) entry which is preliminary data.</text>
</comment>
<protein>
    <submittedName>
        <fullName evidence="2">Uncharacterized protein</fullName>
    </submittedName>
</protein>
<name>A0ABR3RY54_9PLEO</name>